<keyword evidence="9" id="KW-1185">Reference proteome</keyword>
<evidence type="ECO:0000259" key="7">
    <source>
        <dbReference type="Pfam" id="PF05154"/>
    </source>
</evidence>
<feature type="compositionally biased region" description="Pro residues" evidence="5">
    <location>
        <begin position="89"/>
        <end position="107"/>
    </location>
</feature>
<comment type="subcellular location">
    <subcellularLocation>
        <location evidence="1">Membrane</location>
        <topology evidence="1">Multi-pass membrane protein</topology>
    </subcellularLocation>
</comment>
<keyword evidence="2 6" id="KW-0812">Transmembrane</keyword>
<feature type="transmembrane region" description="Helical" evidence="6">
    <location>
        <begin position="200"/>
        <end position="223"/>
    </location>
</feature>
<evidence type="ECO:0000313" key="8">
    <source>
        <dbReference type="EMBL" id="GIJ73683.1"/>
    </source>
</evidence>
<dbReference type="EMBL" id="BOPH01000122">
    <property type="protein sequence ID" value="GIJ73683.1"/>
    <property type="molecule type" value="Genomic_DNA"/>
</dbReference>
<dbReference type="Pfam" id="PF05154">
    <property type="entry name" value="TM2"/>
    <property type="match status" value="1"/>
</dbReference>
<gene>
    <name evidence="8" type="ORF">Voc01_086000</name>
</gene>
<name>A0A8J4A2M6_9ACTN</name>
<accession>A0A8J4A2M6</accession>
<comment type="caution">
    <text evidence="8">The sequence shown here is derived from an EMBL/GenBank/DDBJ whole genome shotgun (WGS) entry which is preliminary data.</text>
</comment>
<sequence>MPAAWREPADDPRSGTSAGGGAGHDADGADHGASYGAEYGADHGIAAERPGPRPPSIRRPVTGASAPPVRTPRPPHLGPQVPPVAARKPAPPRFATPPGPGFGPTVPPFAGQPLTTVVPVSAPRPRPVSPIPYPGLPLSAPPMAAGAMAHPMVGPMAGPVPTGVDPATGEPLSDRSGLTAGLLQVFLGAVGAGRLYTGHVAIALLQMSTGFLIFAFTLCAGAGLGEESIWALMWVALAWPVIDGIVLLGYGGRDSNGHRLR</sequence>
<dbReference type="Proteomes" id="UP000635606">
    <property type="component" value="Unassembled WGS sequence"/>
</dbReference>
<feature type="region of interest" description="Disordered" evidence="5">
    <location>
        <begin position="1"/>
        <end position="110"/>
    </location>
</feature>
<feature type="transmembrane region" description="Helical" evidence="6">
    <location>
        <begin position="229"/>
        <end position="251"/>
    </location>
</feature>
<organism evidence="8 9">
    <name type="scientific">Virgisporangium ochraceum</name>
    <dbReference type="NCBI Taxonomy" id="65505"/>
    <lineage>
        <taxon>Bacteria</taxon>
        <taxon>Bacillati</taxon>
        <taxon>Actinomycetota</taxon>
        <taxon>Actinomycetes</taxon>
        <taxon>Micromonosporales</taxon>
        <taxon>Micromonosporaceae</taxon>
        <taxon>Virgisporangium</taxon>
    </lineage>
</organism>
<protein>
    <recommendedName>
        <fullName evidence="7">TM2 domain-containing protein</fullName>
    </recommendedName>
</protein>
<keyword evidence="4 6" id="KW-0472">Membrane</keyword>
<proteinExistence type="predicted"/>
<evidence type="ECO:0000256" key="2">
    <source>
        <dbReference type="ARBA" id="ARBA00022692"/>
    </source>
</evidence>
<feature type="compositionally biased region" description="Pro residues" evidence="5">
    <location>
        <begin position="69"/>
        <end position="82"/>
    </location>
</feature>
<evidence type="ECO:0000256" key="1">
    <source>
        <dbReference type="ARBA" id="ARBA00004141"/>
    </source>
</evidence>
<evidence type="ECO:0000256" key="3">
    <source>
        <dbReference type="ARBA" id="ARBA00022989"/>
    </source>
</evidence>
<dbReference type="GO" id="GO:0016020">
    <property type="term" value="C:membrane"/>
    <property type="evidence" value="ECO:0007669"/>
    <property type="project" value="UniProtKB-SubCell"/>
</dbReference>
<feature type="domain" description="TM2" evidence="7">
    <location>
        <begin position="174"/>
        <end position="215"/>
    </location>
</feature>
<reference evidence="8" key="1">
    <citation type="submission" date="2021-01" db="EMBL/GenBank/DDBJ databases">
        <title>Whole genome shotgun sequence of Virgisporangium ochraceum NBRC 16418.</title>
        <authorList>
            <person name="Komaki H."/>
            <person name="Tamura T."/>
        </authorList>
    </citation>
    <scope>NUCLEOTIDE SEQUENCE</scope>
    <source>
        <strain evidence="8">NBRC 16418</strain>
    </source>
</reference>
<dbReference type="AlphaFoldDB" id="A0A8J4A2M6"/>
<evidence type="ECO:0000256" key="5">
    <source>
        <dbReference type="SAM" id="MobiDB-lite"/>
    </source>
</evidence>
<evidence type="ECO:0000256" key="6">
    <source>
        <dbReference type="SAM" id="Phobius"/>
    </source>
</evidence>
<keyword evidence="3 6" id="KW-1133">Transmembrane helix</keyword>
<evidence type="ECO:0000313" key="9">
    <source>
        <dbReference type="Proteomes" id="UP000635606"/>
    </source>
</evidence>
<dbReference type="InterPro" id="IPR007829">
    <property type="entry name" value="TM2"/>
</dbReference>
<evidence type="ECO:0000256" key="4">
    <source>
        <dbReference type="ARBA" id="ARBA00023136"/>
    </source>
</evidence>